<evidence type="ECO:0000256" key="5">
    <source>
        <dbReference type="ARBA" id="ARBA00022691"/>
    </source>
</evidence>
<proteinExistence type="inferred from homology"/>
<evidence type="ECO:0000256" key="6">
    <source>
        <dbReference type="ARBA" id="ARBA00023244"/>
    </source>
</evidence>
<name>Q217J9_RHOPB</name>
<dbReference type="EC" id="2.1.1.107" evidence="2"/>
<dbReference type="KEGG" id="rpc:RPC_1880"/>
<evidence type="ECO:0000259" key="8">
    <source>
        <dbReference type="Pfam" id="PF00590"/>
    </source>
</evidence>
<dbReference type="eggNOG" id="COG0007">
    <property type="taxonomic scope" value="Bacteria"/>
</dbReference>
<dbReference type="Gene3D" id="3.30.950.10">
    <property type="entry name" value="Methyltransferase, Cobalt-precorrin-4 Transmethylase, Domain 2"/>
    <property type="match status" value="1"/>
</dbReference>
<dbReference type="UniPathway" id="UPA00262">
    <property type="reaction ID" value="UER00211"/>
</dbReference>
<dbReference type="InterPro" id="IPR035996">
    <property type="entry name" value="4pyrrol_Methylase_sf"/>
</dbReference>
<dbReference type="PANTHER" id="PTHR45790:SF3">
    <property type="entry name" value="S-ADENOSYL-L-METHIONINE-DEPENDENT UROPORPHYRINOGEN III METHYLTRANSFERASE, CHLOROPLASTIC"/>
    <property type="match status" value="1"/>
</dbReference>
<evidence type="ECO:0000256" key="7">
    <source>
        <dbReference type="ARBA" id="ARBA00025705"/>
    </source>
</evidence>
<sequence length="255" mass="26069">MTSASRSDGAAIGSIALVGAGPGDIDLLTLRAVERLRAADVILYDDLAGDALLSFAREDAELIAVGKRAGHPSPKQDELNRLMISYAKLGKRVVRVKAGDPAIFARADEEICAARDAGVPIEIVPGITTATAAAAFLGTSLTKRLVARRVQMVTGHDVGGTLPIDLDIAALADPGATTCVFMGKATFPALAEKLIAKGLSGETPTVVVESLGTPNTHVLAGTLSEIAAQLAVEKPQGPCLILYGQALAGAGRGLA</sequence>
<evidence type="ECO:0000313" key="9">
    <source>
        <dbReference type="EMBL" id="ABD87437.1"/>
    </source>
</evidence>
<dbReference type="InterPro" id="IPR006366">
    <property type="entry name" value="CobA/CysG_C"/>
</dbReference>
<dbReference type="GO" id="GO:0004851">
    <property type="term" value="F:uroporphyrin-III C-methyltransferase activity"/>
    <property type="evidence" value="ECO:0007669"/>
    <property type="project" value="UniProtKB-EC"/>
</dbReference>
<dbReference type="GO" id="GO:0019354">
    <property type="term" value="P:siroheme biosynthetic process"/>
    <property type="evidence" value="ECO:0007669"/>
    <property type="project" value="UniProtKB-UniPathway"/>
</dbReference>
<dbReference type="NCBIfam" id="TIGR01469">
    <property type="entry name" value="cobA_cysG_Cterm"/>
    <property type="match status" value="1"/>
</dbReference>
<organism evidence="9">
    <name type="scientific">Rhodopseudomonas palustris (strain BisB18)</name>
    <dbReference type="NCBI Taxonomy" id="316056"/>
    <lineage>
        <taxon>Bacteria</taxon>
        <taxon>Pseudomonadati</taxon>
        <taxon>Pseudomonadota</taxon>
        <taxon>Alphaproteobacteria</taxon>
        <taxon>Hyphomicrobiales</taxon>
        <taxon>Nitrobacteraceae</taxon>
        <taxon>Rhodopseudomonas</taxon>
    </lineage>
</organism>
<dbReference type="InterPro" id="IPR003043">
    <property type="entry name" value="Uropor_MeTrfase_CS"/>
</dbReference>
<dbReference type="InterPro" id="IPR050161">
    <property type="entry name" value="Siro_Cobalamin_biosynth"/>
</dbReference>
<dbReference type="RefSeq" id="WP_011472341.1">
    <property type="nucleotide sequence ID" value="NC_007925.1"/>
</dbReference>
<dbReference type="EMBL" id="CP000301">
    <property type="protein sequence ID" value="ABD87437.1"/>
    <property type="molecule type" value="Genomic_DNA"/>
</dbReference>
<keyword evidence="5" id="KW-0949">S-adenosyl-L-methionine</keyword>
<reference evidence="9" key="1">
    <citation type="submission" date="2006-03" db="EMBL/GenBank/DDBJ databases">
        <title>Complete sequence of Rhodopseudomonas palustris BisB18.</title>
        <authorList>
            <consortium name="US DOE Joint Genome Institute"/>
            <person name="Copeland A."/>
            <person name="Lucas S."/>
            <person name="Lapidus A."/>
            <person name="Barry K."/>
            <person name="Detter J.C."/>
            <person name="Glavina del Rio T."/>
            <person name="Hammon N."/>
            <person name="Israni S."/>
            <person name="Dalin E."/>
            <person name="Tice H."/>
            <person name="Pitluck S."/>
            <person name="Chain P."/>
            <person name="Malfatti S."/>
            <person name="Shin M."/>
            <person name="Vergez L."/>
            <person name="Schmutz J."/>
            <person name="Larimer F."/>
            <person name="Land M."/>
            <person name="Hauser L."/>
            <person name="Pelletier D.A."/>
            <person name="Kyrpides N."/>
            <person name="Anderson I."/>
            <person name="Oda Y."/>
            <person name="Harwood C.S."/>
            <person name="Richardson P."/>
        </authorList>
    </citation>
    <scope>NUCLEOTIDE SEQUENCE [LARGE SCALE GENOMIC DNA]</scope>
    <source>
        <strain evidence="9">BisB18</strain>
    </source>
</reference>
<dbReference type="FunFam" id="3.40.1010.10:FF:000001">
    <property type="entry name" value="Siroheme synthase"/>
    <property type="match status" value="1"/>
</dbReference>
<protein>
    <recommendedName>
        <fullName evidence="2">uroporphyrinogen-III C-methyltransferase</fullName>
        <ecNumber evidence="2">2.1.1.107</ecNumber>
    </recommendedName>
</protein>
<dbReference type="STRING" id="316056.RPC_1880"/>
<dbReference type="PROSITE" id="PS00839">
    <property type="entry name" value="SUMT_1"/>
    <property type="match status" value="1"/>
</dbReference>
<evidence type="ECO:0000256" key="2">
    <source>
        <dbReference type="ARBA" id="ARBA00012162"/>
    </source>
</evidence>
<comment type="similarity">
    <text evidence="1">Belongs to the precorrin methyltransferase family.</text>
</comment>
<dbReference type="NCBIfam" id="NF004790">
    <property type="entry name" value="PRK06136.1"/>
    <property type="match status" value="1"/>
</dbReference>
<keyword evidence="3 9" id="KW-0489">Methyltransferase</keyword>
<dbReference type="AlphaFoldDB" id="Q217J9"/>
<dbReference type="OrthoDB" id="9815856at2"/>
<dbReference type="PANTHER" id="PTHR45790">
    <property type="entry name" value="SIROHEME SYNTHASE-RELATED"/>
    <property type="match status" value="1"/>
</dbReference>
<dbReference type="Gene3D" id="3.40.1010.10">
    <property type="entry name" value="Cobalt-precorrin-4 Transmethylase, Domain 1"/>
    <property type="match status" value="1"/>
</dbReference>
<evidence type="ECO:0000256" key="4">
    <source>
        <dbReference type="ARBA" id="ARBA00022679"/>
    </source>
</evidence>
<evidence type="ECO:0000256" key="1">
    <source>
        <dbReference type="ARBA" id="ARBA00005879"/>
    </source>
</evidence>
<dbReference type="CDD" id="cd11642">
    <property type="entry name" value="SUMT"/>
    <property type="match status" value="1"/>
</dbReference>
<comment type="pathway">
    <text evidence="7">Porphyrin-containing compound metabolism; siroheme biosynthesis; precorrin-2 from uroporphyrinogen III: step 1/1.</text>
</comment>
<evidence type="ECO:0000256" key="3">
    <source>
        <dbReference type="ARBA" id="ARBA00022603"/>
    </source>
</evidence>
<gene>
    <name evidence="9" type="ordered locus">RPC_1880</name>
</gene>
<dbReference type="InterPro" id="IPR000878">
    <property type="entry name" value="4pyrrol_Mease"/>
</dbReference>
<dbReference type="HOGENOM" id="CLU_011276_7_0_5"/>
<dbReference type="GO" id="GO:0032259">
    <property type="term" value="P:methylation"/>
    <property type="evidence" value="ECO:0007669"/>
    <property type="project" value="UniProtKB-KW"/>
</dbReference>
<dbReference type="SUPFAM" id="SSF53790">
    <property type="entry name" value="Tetrapyrrole methylase"/>
    <property type="match status" value="1"/>
</dbReference>
<keyword evidence="4 9" id="KW-0808">Transferase</keyword>
<dbReference type="Pfam" id="PF00590">
    <property type="entry name" value="TP_methylase"/>
    <property type="match status" value="1"/>
</dbReference>
<dbReference type="InterPro" id="IPR014776">
    <property type="entry name" value="4pyrrole_Mease_sub2"/>
</dbReference>
<dbReference type="InterPro" id="IPR014777">
    <property type="entry name" value="4pyrrole_Mease_sub1"/>
</dbReference>
<feature type="domain" description="Tetrapyrrole methylase" evidence="8">
    <location>
        <begin position="15"/>
        <end position="227"/>
    </location>
</feature>
<keyword evidence="6" id="KW-0627">Porphyrin biosynthesis</keyword>
<accession>Q217J9</accession>